<dbReference type="Proteomes" id="UP001280121">
    <property type="component" value="Unassembled WGS sequence"/>
</dbReference>
<sequence>MMLGKDLLFLVQVVTTTYIGVAMTKSTYKIHMDKIKMAANLFRLGESMQTYQAVIDSINEMSLQRDDREQQAELVYAYETAISGFAAKLSTKQLQSLEKVDGFLSATPGKMLLFGCIGLGNTHNQTHKRKKNKRHEILRGSALTYVHGAPALNFHYEIGVYNSETVSLS</sequence>
<accession>A0AAD9UA34</accession>
<evidence type="ECO:0000259" key="1">
    <source>
        <dbReference type="Pfam" id="PF05922"/>
    </source>
</evidence>
<dbReference type="Gene3D" id="3.30.70.80">
    <property type="entry name" value="Peptidase S8 propeptide/proteinase inhibitor I9"/>
    <property type="match status" value="1"/>
</dbReference>
<dbReference type="Pfam" id="PF05922">
    <property type="entry name" value="Inhibitor_I9"/>
    <property type="match status" value="1"/>
</dbReference>
<comment type="caution">
    <text evidence="2">The sequence shown here is derived from an EMBL/GenBank/DDBJ whole genome shotgun (WGS) entry which is preliminary data.</text>
</comment>
<dbReference type="InterPro" id="IPR037045">
    <property type="entry name" value="S8pro/Inhibitor_I9_sf"/>
</dbReference>
<keyword evidence="3" id="KW-1185">Reference proteome</keyword>
<organism evidence="2 3">
    <name type="scientific">Dipteronia dyeriana</name>
    <dbReference type="NCBI Taxonomy" id="168575"/>
    <lineage>
        <taxon>Eukaryota</taxon>
        <taxon>Viridiplantae</taxon>
        <taxon>Streptophyta</taxon>
        <taxon>Embryophyta</taxon>
        <taxon>Tracheophyta</taxon>
        <taxon>Spermatophyta</taxon>
        <taxon>Magnoliopsida</taxon>
        <taxon>eudicotyledons</taxon>
        <taxon>Gunneridae</taxon>
        <taxon>Pentapetalae</taxon>
        <taxon>rosids</taxon>
        <taxon>malvids</taxon>
        <taxon>Sapindales</taxon>
        <taxon>Sapindaceae</taxon>
        <taxon>Hippocastanoideae</taxon>
        <taxon>Acereae</taxon>
        <taxon>Dipteronia</taxon>
    </lineage>
</organism>
<evidence type="ECO:0000313" key="3">
    <source>
        <dbReference type="Proteomes" id="UP001280121"/>
    </source>
</evidence>
<reference evidence="2" key="1">
    <citation type="journal article" date="2023" name="Plant J.">
        <title>Genome sequences and population genomics provide insights into the demographic history, inbreeding, and mutation load of two 'living fossil' tree species of Dipteronia.</title>
        <authorList>
            <person name="Feng Y."/>
            <person name="Comes H.P."/>
            <person name="Chen J."/>
            <person name="Zhu S."/>
            <person name="Lu R."/>
            <person name="Zhang X."/>
            <person name="Li P."/>
            <person name="Qiu J."/>
            <person name="Olsen K.M."/>
            <person name="Qiu Y."/>
        </authorList>
    </citation>
    <scope>NUCLEOTIDE SEQUENCE</scope>
    <source>
        <strain evidence="2">KIB01</strain>
    </source>
</reference>
<name>A0AAD9UA34_9ROSI</name>
<evidence type="ECO:0000313" key="2">
    <source>
        <dbReference type="EMBL" id="KAK2650170.1"/>
    </source>
</evidence>
<gene>
    <name evidence="2" type="ORF">Ddye_017659</name>
</gene>
<protein>
    <recommendedName>
        <fullName evidence="1">Inhibitor I9 domain-containing protein</fullName>
    </recommendedName>
</protein>
<dbReference type="EMBL" id="JANJYI010000005">
    <property type="protein sequence ID" value="KAK2650170.1"/>
    <property type="molecule type" value="Genomic_DNA"/>
</dbReference>
<feature type="domain" description="Inhibitor I9" evidence="1">
    <location>
        <begin position="28"/>
        <end position="108"/>
    </location>
</feature>
<dbReference type="InterPro" id="IPR010259">
    <property type="entry name" value="S8pro/Inhibitor_I9"/>
</dbReference>
<proteinExistence type="predicted"/>
<dbReference type="AlphaFoldDB" id="A0AAD9UA34"/>